<accession>D7RMJ1</accession>
<dbReference type="RefSeq" id="YP_003734328.1">
    <property type="nucleotide sequence ID" value="NC_014260.1"/>
</dbReference>
<protein>
    <submittedName>
        <fullName evidence="1">UvsY recombination repair and ssDNA binding protein</fullName>
    </submittedName>
</protein>
<dbReference type="Pfam" id="PF11056">
    <property type="entry name" value="UvsY"/>
    <property type="match status" value="1"/>
</dbReference>
<evidence type="ECO:0000313" key="2">
    <source>
        <dbReference type="Proteomes" id="UP000201129"/>
    </source>
</evidence>
<dbReference type="Proteomes" id="UP000201129">
    <property type="component" value="Segment"/>
</dbReference>
<dbReference type="GeneID" id="9384482"/>
<sequence length="157" mass="18420">MMVLWLLHRKHAMSKEIEYKLESFQDALDEDLKIDGTRLQYEVQNNVLLHSKWLRLYTNCKKEIMRLEIQKKTSLKKRLDFYTGRGEPGDEVCMDQYEKSELKTVMAADSSVIKIDTSIQYWALLQDFCSSALDAVKARGFSLKNMLELRKFEAGEK</sequence>
<keyword evidence="2" id="KW-1185">Reference proteome</keyword>
<gene>
    <name evidence="1" type="primary">uvsY</name>
</gene>
<dbReference type="KEGG" id="vg:9384482"/>
<organism evidence="1 2">
    <name type="scientific">Escherichia phage IME08</name>
    <dbReference type="NCBI Taxonomy" id="698728"/>
    <lineage>
        <taxon>Viruses</taxon>
        <taxon>Duplodnaviria</taxon>
        <taxon>Heunggongvirae</taxon>
        <taxon>Uroviricota</taxon>
        <taxon>Caudoviricetes</taxon>
        <taxon>Pantevenvirales</taxon>
        <taxon>Straboviridae</taxon>
        <taxon>Tevenvirinae</taxon>
        <taxon>Dhakavirus</taxon>
        <taxon>Dhakavirus ime08</taxon>
    </lineage>
</organism>
<reference evidence="1 2" key="2">
    <citation type="journal article" date="2011" name="Virol. J.">
        <title>Sequence characteristics of T4-like bacteriophage IME08 benome termini revealed by high throughput sequencing.</title>
        <authorList>
            <person name="Jiang X."/>
            <person name="Jiang H."/>
            <person name="Li C."/>
            <person name="Wang S."/>
            <person name="Mi Z."/>
            <person name="An X."/>
            <person name="Chen J."/>
            <person name="Tong Y."/>
        </authorList>
    </citation>
    <scope>NUCLEOTIDE SEQUENCE [LARGE SCALE GENOMIC DNA]</scope>
</reference>
<dbReference type="InterPro" id="IPR021289">
    <property type="entry name" value="UvsY"/>
</dbReference>
<dbReference type="EMBL" id="HM071924">
    <property type="protein sequence ID" value="ADI55507.1"/>
    <property type="molecule type" value="Genomic_DNA"/>
</dbReference>
<proteinExistence type="predicted"/>
<dbReference type="OrthoDB" id="16211at10239"/>
<evidence type="ECO:0000313" key="1">
    <source>
        <dbReference type="EMBL" id="ADI55507.1"/>
    </source>
</evidence>
<name>D7RMJ1_9CAUD</name>
<reference evidence="1 2" key="1">
    <citation type="journal article" date="2011" name="Arch. Virol.">
        <title>The complete genome sequence of a novel T4-like bacteriophage, IME08.</title>
        <authorList>
            <person name="Jiang H."/>
            <person name="Jiang X."/>
            <person name="Wang S."/>
            <person name="Li C."/>
            <person name="Chen B."/>
            <person name="An X."/>
            <person name="Mi Z."/>
            <person name="Chen J."/>
            <person name="Tong Y."/>
        </authorList>
    </citation>
    <scope>NUCLEOTIDE SEQUENCE [LARGE SCALE GENOMIC DNA]</scope>
</reference>